<dbReference type="Proteomes" id="UP000283295">
    <property type="component" value="Unassembled WGS sequence"/>
</dbReference>
<dbReference type="AlphaFoldDB" id="A0A3R5WK57"/>
<dbReference type="EMBL" id="QRVK01000054">
    <property type="protein sequence ID" value="RGS36398.1"/>
    <property type="molecule type" value="Genomic_DNA"/>
</dbReference>
<dbReference type="Gene3D" id="3.90.550.10">
    <property type="entry name" value="Spore Coat Polysaccharide Biosynthesis Protein SpsA, Chain A"/>
    <property type="match status" value="1"/>
</dbReference>
<evidence type="ECO:0008006" key="3">
    <source>
        <dbReference type="Google" id="ProtNLM"/>
    </source>
</evidence>
<proteinExistence type="predicted"/>
<dbReference type="CDD" id="cd00761">
    <property type="entry name" value="Glyco_tranf_GTA_type"/>
    <property type="match status" value="1"/>
</dbReference>
<dbReference type="OrthoDB" id="199095at2"/>
<name>A0A3R5WK57_9FIRM</name>
<comment type="caution">
    <text evidence="1">The sequence shown here is derived from an EMBL/GenBank/DDBJ whole genome shotgun (WGS) entry which is preliminary data.</text>
</comment>
<reference evidence="1 2" key="1">
    <citation type="submission" date="2018-08" db="EMBL/GenBank/DDBJ databases">
        <title>A genome reference for cultivated species of the human gut microbiota.</title>
        <authorList>
            <person name="Zou Y."/>
            <person name="Xue W."/>
            <person name="Luo G."/>
        </authorList>
    </citation>
    <scope>NUCLEOTIDE SEQUENCE [LARGE SCALE GENOMIC DNA]</scope>
    <source>
        <strain evidence="1 2">AF22-21</strain>
    </source>
</reference>
<sequence>MGVDIIQRYQFPRVKGKYFAFCEGDDYWNDPYKLQKQYDELELHVDIDICAHASYVLNSSKKIRMNDIVPAAKNTIFSMSEVIRGGGGFVATNSLLMRASLLDEQPDFFKKCSLDYSIQMYGALKGGMLYLSDKMSTYRYMIAGSWSDRTEKDTVYKEKQLNIVMSLLRGVDEYTEHQYSQDISMVMSKERYNFLMETGSYRMARHEQKQYFKTVCSAKDKIYNYCMDYCPWFVILVQRISKKSFREYGK</sequence>
<dbReference type="SUPFAM" id="SSF53448">
    <property type="entry name" value="Nucleotide-diphospho-sugar transferases"/>
    <property type="match status" value="1"/>
</dbReference>
<evidence type="ECO:0000313" key="1">
    <source>
        <dbReference type="EMBL" id="RGS36398.1"/>
    </source>
</evidence>
<evidence type="ECO:0000313" key="2">
    <source>
        <dbReference type="Proteomes" id="UP000283295"/>
    </source>
</evidence>
<gene>
    <name evidence="1" type="ORF">DWX94_13100</name>
</gene>
<organism evidence="1 2">
    <name type="scientific">Coprococcus eutactus</name>
    <dbReference type="NCBI Taxonomy" id="33043"/>
    <lineage>
        <taxon>Bacteria</taxon>
        <taxon>Bacillati</taxon>
        <taxon>Bacillota</taxon>
        <taxon>Clostridia</taxon>
        <taxon>Lachnospirales</taxon>
        <taxon>Lachnospiraceae</taxon>
        <taxon>Coprococcus</taxon>
    </lineage>
</organism>
<accession>A0A3R5WK57</accession>
<protein>
    <recommendedName>
        <fullName evidence="3">Glycosyl transferase family 2</fullName>
    </recommendedName>
</protein>
<dbReference type="InterPro" id="IPR029044">
    <property type="entry name" value="Nucleotide-diphossugar_trans"/>
</dbReference>